<dbReference type="Proteomes" id="UP000005237">
    <property type="component" value="Unassembled WGS sequence"/>
</dbReference>
<dbReference type="EnsemblMetazoa" id="CJA17335b.1">
    <property type="protein sequence ID" value="CJA17335b.1"/>
    <property type="gene ID" value="WBGene00136538"/>
</dbReference>
<evidence type="ECO:0000256" key="1">
    <source>
        <dbReference type="SAM" id="MobiDB-lite"/>
    </source>
</evidence>
<dbReference type="GO" id="GO:0005737">
    <property type="term" value="C:cytoplasm"/>
    <property type="evidence" value="ECO:0007669"/>
    <property type="project" value="TreeGrafter"/>
</dbReference>
<evidence type="ECO:0000313" key="3">
    <source>
        <dbReference type="Proteomes" id="UP000005237"/>
    </source>
</evidence>
<feature type="region of interest" description="Disordered" evidence="1">
    <location>
        <begin position="144"/>
        <end position="163"/>
    </location>
</feature>
<dbReference type="GO" id="GO:0005634">
    <property type="term" value="C:nucleus"/>
    <property type="evidence" value="ECO:0007669"/>
    <property type="project" value="TreeGrafter"/>
</dbReference>
<dbReference type="Gene3D" id="3.60.21.10">
    <property type="match status" value="1"/>
</dbReference>
<accession>A0A8R1I5I2</accession>
<name>A0A8R1I5I2_CAEJA</name>
<dbReference type="AlphaFoldDB" id="A0A8R1I5I2"/>
<feature type="region of interest" description="Disordered" evidence="1">
    <location>
        <begin position="194"/>
        <end position="239"/>
    </location>
</feature>
<dbReference type="PANTHER" id="PTHR11668:SF450">
    <property type="entry name" value="SERINE_THREONINE-PROTEIN PHOSPHATASE"/>
    <property type="match status" value="1"/>
</dbReference>
<proteinExistence type="predicted"/>
<dbReference type="InterPro" id="IPR029052">
    <property type="entry name" value="Metallo-depent_PP-like"/>
</dbReference>
<organism evidence="2 3">
    <name type="scientific">Caenorhabditis japonica</name>
    <dbReference type="NCBI Taxonomy" id="281687"/>
    <lineage>
        <taxon>Eukaryota</taxon>
        <taxon>Metazoa</taxon>
        <taxon>Ecdysozoa</taxon>
        <taxon>Nematoda</taxon>
        <taxon>Chromadorea</taxon>
        <taxon>Rhabditida</taxon>
        <taxon>Rhabditina</taxon>
        <taxon>Rhabditomorpha</taxon>
        <taxon>Rhabditoidea</taxon>
        <taxon>Rhabditidae</taxon>
        <taxon>Peloderinae</taxon>
        <taxon>Caenorhabditis</taxon>
    </lineage>
</organism>
<feature type="compositionally biased region" description="Basic and acidic residues" evidence="1">
    <location>
        <begin position="230"/>
        <end position="239"/>
    </location>
</feature>
<reference evidence="3" key="1">
    <citation type="submission" date="2010-08" db="EMBL/GenBank/DDBJ databases">
        <authorList>
            <consortium name="Caenorhabditis japonica Sequencing Consortium"/>
            <person name="Wilson R.K."/>
        </authorList>
    </citation>
    <scope>NUCLEOTIDE SEQUENCE [LARGE SCALE GENOMIC DNA]</scope>
    <source>
        <strain evidence="3">DF5081</strain>
    </source>
</reference>
<keyword evidence="3" id="KW-1185">Reference proteome</keyword>
<dbReference type="SUPFAM" id="SSF56300">
    <property type="entry name" value="Metallo-dependent phosphatases"/>
    <property type="match status" value="1"/>
</dbReference>
<sequence>MIPKPLVDVSKCKLALDLLWADPMELNVRCAVEDKPYFLPNRVRGLSVMFNDAAVADVCKRLKLQLVVRAHQNNGSILKINVDGSICVVRLRNMKAEGLKQEFQEEATRLDEAPAAAAAAAAANTTSTAGSSASSSLSISTSTSSCSSKLNSSSTSATPAAPTTSIATAAPVSCATMATQQTSATLMVTATAATPSSQSNSASLSVSSSRSNLVTPRSKEPATPLISKRKSCEQAKRKE</sequence>
<dbReference type="PANTHER" id="PTHR11668">
    <property type="entry name" value="SERINE/THREONINE PROTEIN PHOSPHATASE"/>
    <property type="match status" value="1"/>
</dbReference>
<feature type="compositionally biased region" description="Low complexity" evidence="1">
    <location>
        <begin position="194"/>
        <end position="216"/>
    </location>
</feature>
<dbReference type="InterPro" id="IPR050341">
    <property type="entry name" value="PP1_catalytic_subunit"/>
</dbReference>
<evidence type="ECO:0000313" key="2">
    <source>
        <dbReference type="EnsemblMetazoa" id="CJA17335b.1"/>
    </source>
</evidence>
<protein>
    <submittedName>
        <fullName evidence="2">Uncharacterized protein</fullName>
    </submittedName>
</protein>
<reference evidence="2" key="2">
    <citation type="submission" date="2022-06" db="UniProtKB">
        <authorList>
            <consortium name="EnsemblMetazoa"/>
        </authorList>
    </citation>
    <scope>IDENTIFICATION</scope>
    <source>
        <strain evidence="2">DF5081</strain>
    </source>
</reference>
<dbReference type="GO" id="GO:0004722">
    <property type="term" value="F:protein serine/threonine phosphatase activity"/>
    <property type="evidence" value="ECO:0007669"/>
    <property type="project" value="TreeGrafter"/>
</dbReference>